<feature type="transmembrane region" description="Helical" evidence="6">
    <location>
        <begin position="69"/>
        <end position="88"/>
    </location>
</feature>
<feature type="transmembrane region" description="Helical" evidence="6">
    <location>
        <begin position="199"/>
        <end position="220"/>
    </location>
</feature>
<keyword evidence="5 6" id="KW-0472">Membrane</keyword>
<feature type="transmembrane region" description="Helical" evidence="6">
    <location>
        <begin position="324"/>
        <end position="348"/>
    </location>
</feature>
<evidence type="ECO:0000313" key="10">
    <source>
        <dbReference type="Proteomes" id="UP000253817"/>
    </source>
</evidence>
<dbReference type="GO" id="GO:0022857">
    <property type="term" value="F:transmembrane transporter activity"/>
    <property type="evidence" value="ECO:0007669"/>
    <property type="project" value="InterPro"/>
</dbReference>
<feature type="transmembrane region" description="Helical" evidence="6">
    <location>
        <begin position="232"/>
        <end position="254"/>
    </location>
</feature>
<dbReference type="PANTHER" id="PTHR43124">
    <property type="entry name" value="PURINE EFFLUX PUMP PBUE"/>
    <property type="match status" value="1"/>
</dbReference>
<dbReference type="Gene3D" id="1.20.1250.20">
    <property type="entry name" value="MFS general substrate transporter like domains"/>
    <property type="match status" value="2"/>
</dbReference>
<comment type="subcellular location">
    <subcellularLocation>
        <location evidence="1">Cell membrane</location>
        <topology evidence="1">Multi-pass membrane protein</topology>
    </subcellularLocation>
</comment>
<feature type="transmembrane region" description="Helical" evidence="6">
    <location>
        <begin position="127"/>
        <end position="152"/>
    </location>
</feature>
<reference evidence="8 10" key="1">
    <citation type="journal article" date="2018" name="Elife">
        <title>Discovery and characterization of a prevalent human gut bacterial enzyme sufficient for the inactivation of a family of plant toxins.</title>
        <authorList>
            <person name="Koppel N."/>
            <person name="Bisanz J.E."/>
            <person name="Pandelia M.E."/>
            <person name="Turnbaugh P.J."/>
            <person name="Balskus E.P."/>
        </authorList>
    </citation>
    <scope>NUCLEOTIDE SEQUENCE [LARGE SCALE GENOMIC DNA]</scope>
    <source>
        <strain evidence="8 10">DSM 16107</strain>
    </source>
</reference>
<feature type="transmembrane region" description="Helical" evidence="6">
    <location>
        <begin position="266"/>
        <end position="285"/>
    </location>
</feature>
<evidence type="ECO:0000256" key="4">
    <source>
        <dbReference type="ARBA" id="ARBA00022989"/>
    </source>
</evidence>
<dbReference type="InterPro" id="IPR050189">
    <property type="entry name" value="MFS_Efflux_Transporters"/>
</dbReference>
<evidence type="ECO:0000256" key="6">
    <source>
        <dbReference type="SAM" id="Phobius"/>
    </source>
</evidence>
<evidence type="ECO:0000313" key="11">
    <source>
        <dbReference type="Proteomes" id="UP000270112"/>
    </source>
</evidence>
<reference evidence="9" key="3">
    <citation type="journal article" date="2019" name="Microbiol. Resour. Announc.">
        <title>Draft Genome Sequences of Type Strains of Gordonibacter faecihominis, Paraeggerthella hongkongensis, Parvibacter caecicola,Slackia equolifaciens, Slackia faecicanis, and Slackia isoflavoniconvertens.</title>
        <authorList>
            <person name="Danylec N."/>
            <person name="Stoll D.A."/>
            <person name="Dotsch A."/>
            <person name="Huch M."/>
        </authorList>
    </citation>
    <scope>NUCLEOTIDE SEQUENCE</scope>
    <source>
        <strain evidence="9">DSM 16107</strain>
    </source>
</reference>
<dbReference type="CDD" id="cd17324">
    <property type="entry name" value="MFS_NepI_like"/>
    <property type="match status" value="1"/>
</dbReference>
<gene>
    <name evidence="8" type="ORF">C1876_13730</name>
    <name evidence="9" type="ORF">DMP09_15295</name>
</gene>
<proteinExistence type="predicted"/>
<keyword evidence="4 6" id="KW-1133">Transmembrane helix</keyword>
<evidence type="ECO:0000313" key="8">
    <source>
        <dbReference type="EMBL" id="RDB66883.1"/>
    </source>
</evidence>
<keyword evidence="10" id="KW-1185">Reference proteome</keyword>
<organism evidence="9 11">
    <name type="scientific">Eggerthella sinensis</name>
    <dbReference type="NCBI Taxonomy" id="242230"/>
    <lineage>
        <taxon>Bacteria</taxon>
        <taxon>Bacillati</taxon>
        <taxon>Actinomycetota</taxon>
        <taxon>Coriobacteriia</taxon>
        <taxon>Eggerthellales</taxon>
        <taxon>Eggerthellaceae</taxon>
        <taxon>Eggerthella</taxon>
    </lineage>
</organism>
<feature type="transmembrane region" description="Helical" evidence="6">
    <location>
        <begin position="291"/>
        <end position="312"/>
    </location>
</feature>
<protein>
    <submittedName>
        <fullName evidence="9">MFS transporter</fullName>
    </submittedName>
</protein>
<dbReference type="EMBL" id="QICC01000096">
    <property type="protein sequence ID" value="RNM40230.1"/>
    <property type="molecule type" value="Genomic_DNA"/>
</dbReference>
<comment type="caution">
    <text evidence="9">The sequence shown here is derived from an EMBL/GenBank/DDBJ whole genome shotgun (WGS) entry which is preliminary data.</text>
</comment>
<dbReference type="SUPFAM" id="SSF103473">
    <property type="entry name" value="MFS general substrate transporter"/>
    <property type="match status" value="1"/>
</dbReference>
<evidence type="ECO:0000256" key="5">
    <source>
        <dbReference type="ARBA" id="ARBA00023136"/>
    </source>
</evidence>
<dbReference type="Proteomes" id="UP000253817">
    <property type="component" value="Unassembled WGS sequence"/>
</dbReference>
<dbReference type="OrthoDB" id="9814237at2"/>
<dbReference type="InterPro" id="IPR036259">
    <property type="entry name" value="MFS_trans_sf"/>
</dbReference>
<dbReference type="EMBL" id="PPTT01000027">
    <property type="protein sequence ID" value="RDB66883.1"/>
    <property type="molecule type" value="Genomic_DNA"/>
</dbReference>
<feature type="domain" description="Major facilitator superfamily (MFS) profile" evidence="7">
    <location>
        <begin position="4"/>
        <end position="382"/>
    </location>
</feature>
<reference evidence="11" key="2">
    <citation type="submission" date="2018-05" db="EMBL/GenBank/DDBJ databases">
        <title>Genome Sequencing of selected type strains of the family Eggerthellaceae.</title>
        <authorList>
            <person name="Danylec N."/>
            <person name="Stoll D.A."/>
            <person name="Doetsch A."/>
            <person name="Huch M."/>
        </authorList>
    </citation>
    <scope>NUCLEOTIDE SEQUENCE [LARGE SCALE GENOMIC DNA]</scope>
    <source>
        <strain evidence="11">DSM 16107</strain>
    </source>
</reference>
<dbReference type="PANTHER" id="PTHR43124:SF6">
    <property type="entry name" value="TRANSPORTER ARAJ-RELATED"/>
    <property type="match status" value="1"/>
</dbReference>
<dbReference type="GO" id="GO:0005886">
    <property type="term" value="C:plasma membrane"/>
    <property type="evidence" value="ECO:0007669"/>
    <property type="project" value="UniProtKB-SubCell"/>
</dbReference>
<dbReference type="AlphaFoldDB" id="A0A3N0IUV2"/>
<feature type="transmembrane region" description="Helical" evidence="6">
    <location>
        <begin position="354"/>
        <end position="377"/>
    </location>
</feature>
<evidence type="ECO:0000256" key="3">
    <source>
        <dbReference type="ARBA" id="ARBA00022692"/>
    </source>
</evidence>
<feature type="transmembrane region" description="Helical" evidence="6">
    <location>
        <begin position="40"/>
        <end position="60"/>
    </location>
</feature>
<name>A0A3N0IUV2_9ACTN</name>
<keyword evidence="3 6" id="KW-0812">Transmembrane</keyword>
<evidence type="ECO:0000256" key="2">
    <source>
        <dbReference type="ARBA" id="ARBA00022475"/>
    </source>
</evidence>
<dbReference type="PROSITE" id="PS50850">
    <property type="entry name" value="MFS"/>
    <property type="match status" value="1"/>
</dbReference>
<dbReference type="InterPro" id="IPR011701">
    <property type="entry name" value="MFS"/>
</dbReference>
<feature type="transmembrane region" description="Helical" evidence="6">
    <location>
        <begin position="158"/>
        <end position="178"/>
    </location>
</feature>
<accession>A0A3N0IUV2</accession>
<dbReference type="Proteomes" id="UP000270112">
    <property type="component" value="Unassembled WGS sequence"/>
</dbReference>
<evidence type="ECO:0000259" key="7">
    <source>
        <dbReference type="PROSITE" id="PS50850"/>
    </source>
</evidence>
<dbReference type="Pfam" id="PF07690">
    <property type="entry name" value="MFS_1"/>
    <property type="match status" value="1"/>
</dbReference>
<keyword evidence="2" id="KW-1003">Cell membrane</keyword>
<evidence type="ECO:0000313" key="9">
    <source>
        <dbReference type="EMBL" id="RNM40230.1"/>
    </source>
</evidence>
<dbReference type="InterPro" id="IPR020846">
    <property type="entry name" value="MFS_dom"/>
</dbReference>
<sequence>MKKSLIALATGSFALGFAEFVMMGILPVTAAGLHVSVPDAGTFISAYALGVCVGTLFLVFGRRVPPKRLLLGFVALIVAGNAAASLAPNADVLVAARFVSGLPHGAFFGTATIVAKELADPGREGRAVSIMVLGQTVANMLGVPGGTLLASLVSWRAAFLFVAVWAVASFLLIVRFVPRIAPIPDAGLAGQFRFLKKPGPWFVIGAVLLGNTGVFCWWSYVSPWLTSVGGFSAASLPLLLVLAGFGMVAGSLVGGRLSDRTTPGRMSAAGQAIGCVTLTLIFWFSGSQATAAGLMLLCSFGMFFVASPQQLLMVKVGRGGGEMIGSACVQVAFNLGNAFGAMIGQAVLNTGASYAWPSLAGVPFSLAAVMLLVVFAVRYERAYRAAPAGCEAASDPDVAYAAGSSLPAPASLPEPALQQ</sequence>
<evidence type="ECO:0000256" key="1">
    <source>
        <dbReference type="ARBA" id="ARBA00004651"/>
    </source>
</evidence>
<feature type="transmembrane region" description="Helical" evidence="6">
    <location>
        <begin position="94"/>
        <end position="115"/>
    </location>
</feature>